<dbReference type="GO" id="GO:0000228">
    <property type="term" value="C:nuclear chromosome"/>
    <property type="evidence" value="ECO:0007669"/>
    <property type="project" value="TreeGrafter"/>
</dbReference>
<evidence type="ECO:0000259" key="12">
    <source>
        <dbReference type="Pfam" id="PF04406"/>
    </source>
</evidence>
<evidence type="ECO:0000256" key="5">
    <source>
        <dbReference type="ARBA" id="ARBA00022723"/>
    </source>
</evidence>
<dbReference type="InterPro" id="IPR034136">
    <property type="entry name" value="TOPRIM_Topo6A/Spo11"/>
</dbReference>
<dbReference type="GO" id="GO:0000706">
    <property type="term" value="P:meiotic DNA double-strand break processing"/>
    <property type="evidence" value="ECO:0007669"/>
    <property type="project" value="TreeGrafter"/>
</dbReference>
<dbReference type="HOGENOM" id="CLU_037229_0_0_1"/>
<dbReference type="GO" id="GO:0005524">
    <property type="term" value="F:ATP binding"/>
    <property type="evidence" value="ECO:0007669"/>
    <property type="project" value="InterPro"/>
</dbReference>
<dbReference type="AlphaFoldDB" id="G2XGS7"/>
<keyword evidence="6" id="KW-0460">Magnesium</keyword>
<dbReference type="EC" id="5.6.2.2" evidence="4"/>
<comment type="similarity">
    <text evidence="3 10">Belongs to the TOP6A family.</text>
</comment>
<evidence type="ECO:0000256" key="11">
    <source>
        <dbReference type="SAM" id="MobiDB-lite"/>
    </source>
</evidence>
<keyword evidence="15" id="KW-1185">Reference proteome</keyword>
<evidence type="ECO:0000256" key="3">
    <source>
        <dbReference type="ARBA" id="ARBA00006559"/>
    </source>
</evidence>
<evidence type="ECO:0000256" key="8">
    <source>
        <dbReference type="ARBA" id="ARBA00023125"/>
    </source>
</evidence>
<dbReference type="Gene3D" id="3.40.1360.10">
    <property type="match status" value="1"/>
</dbReference>
<evidence type="ECO:0000313" key="14">
    <source>
        <dbReference type="EMBL" id="EGY19025.1"/>
    </source>
</evidence>
<evidence type="ECO:0000256" key="4">
    <source>
        <dbReference type="ARBA" id="ARBA00012895"/>
    </source>
</evidence>
<dbReference type="InterPro" id="IPR036078">
    <property type="entry name" value="Spo11/TopoVI_A_sf"/>
</dbReference>
<dbReference type="CDD" id="cd00223">
    <property type="entry name" value="TOPRIM_TopoIIB_SPO"/>
    <property type="match status" value="1"/>
</dbReference>
<dbReference type="GeneID" id="20710822"/>
<keyword evidence="8 10" id="KW-0238">DNA-binding</keyword>
<feature type="domain" description="Topoisomerase 6 subunit A/Spo11 TOPRIM" evidence="13">
    <location>
        <begin position="228"/>
        <end position="407"/>
    </location>
</feature>
<evidence type="ECO:0000256" key="7">
    <source>
        <dbReference type="ARBA" id="ARBA00023029"/>
    </source>
</evidence>
<dbReference type="GO" id="GO:0003918">
    <property type="term" value="F:DNA topoisomerase type II (double strand cut, ATP-hydrolyzing) activity"/>
    <property type="evidence" value="ECO:0007669"/>
    <property type="project" value="UniProtKB-UniRule"/>
</dbReference>
<name>G2XGS7_VERDV</name>
<evidence type="ECO:0000256" key="2">
    <source>
        <dbReference type="ARBA" id="ARBA00001946"/>
    </source>
</evidence>
<proteinExistence type="inferred from homology"/>
<dbReference type="EMBL" id="DS572719">
    <property type="protein sequence ID" value="EGY19025.1"/>
    <property type="molecule type" value="Genomic_DNA"/>
</dbReference>
<accession>G2XGS7</accession>
<dbReference type="GO" id="GO:0007131">
    <property type="term" value="P:reciprocal meiotic recombination"/>
    <property type="evidence" value="ECO:0007669"/>
    <property type="project" value="TreeGrafter"/>
</dbReference>
<dbReference type="InParanoid" id="G2XGS7"/>
<dbReference type="Gene3D" id="1.10.10.10">
    <property type="entry name" value="Winged helix-like DNA-binding domain superfamily/Winged helix DNA-binding domain"/>
    <property type="match status" value="1"/>
</dbReference>
<feature type="region of interest" description="Disordered" evidence="11">
    <location>
        <begin position="1"/>
        <end position="38"/>
    </location>
</feature>
<evidence type="ECO:0000256" key="9">
    <source>
        <dbReference type="ARBA" id="ARBA00023235"/>
    </source>
</evidence>
<dbReference type="Pfam" id="PF21180">
    <property type="entry name" value="TOP6A-Spo11_Toprim"/>
    <property type="match status" value="1"/>
</dbReference>
<dbReference type="OMA" id="IYYLDPV"/>
<feature type="active site" description="O-(5'-phospho-DNA)-tyrosine intermediate" evidence="10">
    <location>
        <position position="131"/>
    </location>
</feature>
<reference evidence="14 15" key="1">
    <citation type="submission" date="2008-03" db="EMBL/GenBank/DDBJ databases">
        <title>The Genome Sequence of Verticillium dahliae VdLs.17.</title>
        <authorList>
            <consortium name="The Broad Institute Genome Sequencing Platform"/>
            <person name="Ma L.-J.J."/>
            <person name="Klosterman S.J."/>
            <person name="Subbarao K."/>
            <person name="Dobinson K."/>
            <person name="Veronese P."/>
            <person name="Kang S."/>
            <person name="Gold S.E."/>
            <person name="Young S."/>
            <person name="Jaffe D."/>
            <person name="Gnerre S."/>
            <person name="Berlin A."/>
            <person name="Heiman D."/>
            <person name="Hepburn T."/>
            <person name="Sykes S."/>
            <person name="Alvarado L."/>
            <person name="Kodira C.D."/>
            <person name="Lander E."/>
            <person name="Galagan J."/>
            <person name="Nusbaum C."/>
            <person name="Birren B."/>
        </authorList>
    </citation>
    <scope>NUCLEOTIDE SEQUENCE [LARGE SCALE GENOMIC DNA]</scope>
    <source>
        <strain evidence="15">VdLs.17 / ATCC MYA-4575 / FGSC 10137</strain>
    </source>
</reference>
<sequence>MDMSTGPTATRHMPPSQPDGSLATHAEQGSQPSDVDFVQSTNTYHTSTASVIARIEGILREVQDDLFHGRALSIPYKARRPGTSRASAGLLRFPGSTPREASKFARVMKILSLSHGALVGGTILTKRNIFYQDVELFGSQANVDQLVDDLAFTLNLGRDVLNIVAAGKGLASGPVTIHLQNGTQVDMSSGSTVWHTLLRRFIVVLTWQGILIPSVRDVVGMNFASTKWVLVIEKEAAFRPLAVQQYWRKSSAGHGVIVTGKGYPDLVTRSFLHAIQAMKPDMPIVCLVDFDPDGLRIMQCYKHGSQSLRHEIHVVLPRLQWLGIRSADLMPDGQRGADGDREGVPRELPADPATVMPLSLRDRSCARKLLASFDEDGADVDDSEYRRELQIMLVLGVKGEIQAVDDVGDLTKWLDRRLLCALGGL</sequence>
<evidence type="ECO:0000256" key="6">
    <source>
        <dbReference type="ARBA" id="ARBA00022842"/>
    </source>
</evidence>
<organism evidence="14 15">
    <name type="scientific">Verticillium dahliae (strain VdLs.17 / ATCC MYA-4575 / FGSC 10137)</name>
    <name type="common">Verticillium wilt</name>
    <dbReference type="NCBI Taxonomy" id="498257"/>
    <lineage>
        <taxon>Eukaryota</taxon>
        <taxon>Fungi</taxon>
        <taxon>Dikarya</taxon>
        <taxon>Ascomycota</taxon>
        <taxon>Pezizomycotina</taxon>
        <taxon>Sordariomycetes</taxon>
        <taxon>Hypocreomycetidae</taxon>
        <taxon>Glomerellales</taxon>
        <taxon>Plectosphaerellaceae</taxon>
        <taxon>Verticillium</taxon>
    </lineage>
</organism>
<dbReference type="InterPro" id="IPR013049">
    <property type="entry name" value="Spo11/TopoVI_A_N"/>
</dbReference>
<protein>
    <recommendedName>
        <fullName evidence="4">DNA topoisomerase (ATP-hydrolyzing)</fullName>
        <ecNumber evidence="4">5.6.2.2</ecNumber>
    </recommendedName>
</protein>
<keyword evidence="7 10" id="KW-0799">Topoisomerase</keyword>
<dbReference type="PANTHER" id="PTHR10848:SF0">
    <property type="entry name" value="MEIOTIC RECOMBINATION PROTEIN SPO11"/>
    <property type="match status" value="1"/>
</dbReference>
<dbReference type="STRING" id="498257.G2XGS7"/>
<dbReference type="GO" id="GO:0003677">
    <property type="term" value="F:DNA binding"/>
    <property type="evidence" value="ECO:0007669"/>
    <property type="project" value="UniProtKB-UniRule"/>
</dbReference>
<dbReference type="PROSITE" id="PS52041">
    <property type="entry name" value="TOPO_IIB"/>
    <property type="match status" value="1"/>
</dbReference>
<feature type="domain" description="Spo11/DNA topoisomerase VI subunit A N-terminal" evidence="12">
    <location>
        <begin position="103"/>
        <end position="163"/>
    </location>
</feature>
<dbReference type="Proteomes" id="UP000001611">
    <property type="component" value="Chromosome 4"/>
</dbReference>
<evidence type="ECO:0000256" key="10">
    <source>
        <dbReference type="PROSITE-ProRule" id="PRU01385"/>
    </source>
</evidence>
<dbReference type="OrthoDB" id="5377392at2759"/>
<keyword evidence="5" id="KW-0479">Metal-binding</keyword>
<feature type="compositionally biased region" description="Polar residues" evidence="11">
    <location>
        <begin position="27"/>
        <end position="38"/>
    </location>
</feature>
<evidence type="ECO:0000256" key="1">
    <source>
        <dbReference type="ARBA" id="ARBA00000185"/>
    </source>
</evidence>
<dbReference type="InterPro" id="IPR036388">
    <property type="entry name" value="WH-like_DNA-bd_sf"/>
</dbReference>
<dbReference type="GO" id="GO:0042138">
    <property type="term" value="P:meiotic DNA double-strand break formation"/>
    <property type="evidence" value="ECO:0007669"/>
    <property type="project" value="TreeGrafter"/>
</dbReference>
<dbReference type="PRINTS" id="PR01550">
    <property type="entry name" value="TOP6AFAMILY"/>
</dbReference>
<evidence type="ECO:0000313" key="15">
    <source>
        <dbReference type="Proteomes" id="UP000001611"/>
    </source>
</evidence>
<comment type="catalytic activity">
    <reaction evidence="1 10">
        <text>ATP-dependent breakage, passage and rejoining of double-stranded DNA.</text>
        <dbReference type="EC" id="5.6.2.2"/>
    </reaction>
</comment>
<dbReference type="KEGG" id="vda:VDAG_09359"/>
<dbReference type="eggNOG" id="KOG2795">
    <property type="taxonomic scope" value="Eukaryota"/>
</dbReference>
<dbReference type="FunCoup" id="G2XGS7">
    <property type="interactions" value="746"/>
</dbReference>
<dbReference type="PANTHER" id="PTHR10848">
    <property type="entry name" value="MEIOTIC RECOMBINATION PROTEIN SPO11"/>
    <property type="match status" value="1"/>
</dbReference>
<evidence type="ECO:0000259" key="13">
    <source>
        <dbReference type="Pfam" id="PF21180"/>
    </source>
</evidence>
<keyword evidence="9 10" id="KW-0413">Isomerase</keyword>
<dbReference type="SUPFAM" id="SSF56726">
    <property type="entry name" value="DNA topoisomerase IV, alpha subunit"/>
    <property type="match status" value="1"/>
</dbReference>
<dbReference type="GO" id="GO:0046872">
    <property type="term" value="F:metal ion binding"/>
    <property type="evidence" value="ECO:0007669"/>
    <property type="project" value="UniProtKB-KW"/>
</dbReference>
<gene>
    <name evidence="14" type="ORF">VDAG_09359</name>
</gene>
<dbReference type="RefSeq" id="XP_009653956.1">
    <property type="nucleotide sequence ID" value="XM_009655661.1"/>
</dbReference>
<dbReference type="InterPro" id="IPR002815">
    <property type="entry name" value="Spo11/TopoVI_A"/>
</dbReference>
<comment type="cofactor">
    <cofactor evidence="2">
        <name>Mg(2+)</name>
        <dbReference type="ChEBI" id="CHEBI:18420"/>
    </cofactor>
</comment>
<dbReference type="Pfam" id="PF04406">
    <property type="entry name" value="TP6A_N"/>
    <property type="match status" value="1"/>
</dbReference>